<dbReference type="SUPFAM" id="SSF50615">
    <property type="entry name" value="N-terminal domain of alpha and beta subunits of F1 ATP synthase"/>
    <property type="match status" value="1"/>
</dbReference>
<dbReference type="InterPro" id="IPR023366">
    <property type="entry name" value="ATP_synth_asu-like_sf"/>
</dbReference>
<dbReference type="SUPFAM" id="SSF52540">
    <property type="entry name" value="P-loop containing nucleoside triphosphate hydrolases"/>
    <property type="match status" value="1"/>
</dbReference>
<evidence type="ECO:0000313" key="6">
    <source>
        <dbReference type="EMBL" id="KAL3504015.1"/>
    </source>
</evidence>
<dbReference type="InterPro" id="IPR027417">
    <property type="entry name" value="P-loop_NTPase"/>
</dbReference>
<dbReference type="CDD" id="cd18116">
    <property type="entry name" value="ATP-synt_F1_alpha_N"/>
    <property type="match status" value="1"/>
</dbReference>
<protein>
    <recommendedName>
        <fullName evidence="5">ATPase F1/V1/A1 complex alpha/beta subunit N-terminal domain-containing protein</fullName>
    </recommendedName>
</protein>
<evidence type="ECO:0000256" key="3">
    <source>
        <dbReference type="ARBA" id="ARBA00022781"/>
    </source>
</evidence>
<accession>A0ABD2YCS7</accession>
<dbReference type="Gene3D" id="3.40.50.300">
    <property type="entry name" value="P-loop containing nucleotide triphosphate hydrolases"/>
    <property type="match status" value="1"/>
</dbReference>
<reference evidence="6 7" key="1">
    <citation type="submission" date="2024-11" db="EMBL/GenBank/DDBJ databases">
        <title>A near-complete genome assembly of Cinchona calisaya.</title>
        <authorList>
            <person name="Lian D.C."/>
            <person name="Zhao X.W."/>
            <person name="Wei L."/>
        </authorList>
    </citation>
    <scope>NUCLEOTIDE SEQUENCE [LARGE SCALE GENOMIC DNA]</scope>
    <source>
        <tissue evidence="6">Nenye</tissue>
    </source>
</reference>
<dbReference type="Proteomes" id="UP001630127">
    <property type="component" value="Unassembled WGS sequence"/>
</dbReference>
<dbReference type="PANTHER" id="PTHR48082:SF2">
    <property type="entry name" value="ATP SYNTHASE SUBUNIT ALPHA, MITOCHONDRIAL"/>
    <property type="match status" value="1"/>
</dbReference>
<evidence type="ECO:0000256" key="4">
    <source>
        <dbReference type="ARBA" id="ARBA00023065"/>
    </source>
</evidence>
<keyword evidence="2" id="KW-0813">Transport</keyword>
<dbReference type="InterPro" id="IPR005294">
    <property type="entry name" value="ATP_synth_F1_asu"/>
</dbReference>
<evidence type="ECO:0000256" key="1">
    <source>
        <dbReference type="ARBA" id="ARBA00008936"/>
    </source>
</evidence>
<organism evidence="6 7">
    <name type="scientific">Cinchona calisaya</name>
    <dbReference type="NCBI Taxonomy" id="153742"/>
    <lineage>
        <taxon>Eukaryota</taxon>
        <taxon>Viridiplantae</taxon>
        <taxon>Streptophyta</taxon>
        <taxon>Embryophyta</taxon>
        <taxon>Tracheophyta</taxon>
        <taxon>Spermatophyta</taxon>
        <taxon>Magnoliopsida</taxon>
        <taxon>eudicotyledons</taxon>
        <taxon>Gunneridae</taxon>
        <taxon>Pentapetalae</taxon>
        <taxon>asterids</taxon>
        <taxon>lamiids</taxon>
        <taxon>Gentianales</taxon>
        <taxon>Rubiaceae</taxon>
        <taxon>Cinchonoideae</taxon>
        <taxon>Cinchoneae</taxon>
        <taxon>Cinchona</taxon>
    </lineage>
</organism>
<proteinExistence type="inferred from homology"/>
<feature type="domain" description="ATPase F1/V1/A1 complex alpha/beta subunit N-terminal" evidence="5">
    <location>
        <begin position="2"/>
        <end position="61"/>
    </location>
</feature>
<dbReference type="Pfam" id="PF02874">
    <property type="entry name" value="ATP-synt_ab_N"/>
    <property type="match status" value="1"/>
</dbReference>
<comment type="similarity">
    <text evidence="1">Belongs to the ATPase alpha/beta chains family.</text>
</comment>
<dbReference type="GO" id="GO:1902600">
    <property type="term" value="P:proton transmembrane transport"/>
    <property type="evidence" value="ECO:0007669"/>
    <property type="project" value="UniProtKB-KW"/>
</dbReference>
<keyword evidence="4" id="KW-0406">Ion transport</keyword>
<dbReference type="AlphaFoldDB" id="A0ABD2YCS7"/>
<evidence type="ECO:0000256" key="2">
    <source>
        <dbReference type="ARBA" id="ARBA00022448"/>
    </source>
</evidence>
<keyword evidence="3" id="KW-0375">Hydrogen ion transport</keyword>
<dbReference type="PANTHER" id="PTHR48082">
    <property type="entry name" value="ATP SYNTHASE SUBUNIT ALPHA, MITOCHONDRIAL"/>
    <property type="match status" value="1"/>
</dbReference>
<evidence type="ECO:0000259" key="5">
    <source>
        <dbReference type="Pfam" id="PF02874"/>
    </source>
</evidence>
<name>A0ABD2YCS7_9GENT</name>
<dbReference type="GO" id="GO:0005524">
    <property type="term" value="F:ATP binding"/>
    <property type="evidence" value="ECO:0007669"/>
    <property type="project" value="UniProtKB-KW"/>
</dbReference>
<dbReference type="InterPro" id="IPR036121">
    <property type="entry name" value="ATPase_F1/V1/A1_a/bsu_N_sf"/>
</dbReference>
<evidence type="ECO:0000313" key="7">
    <source>
        <dbReference type="Proteomes" id="UP001630127"/>
    </source>
</evidence>
<dbReference type="InterPro" id="IPR004100">
    <property type="entry name" value="ATPase_F1/V1/A1_a/bsu_N"/>
</dbReference>
<keyword evidence="7" id="KW-1185">Reference proteome</keyword>
<dbReference type="EMBL" id="JBJUIK010000014">
    <property type="protein sequence ID" value="KAL3504015.1"/>
    <property type="molecule type" value="Genomic_DNA"/>
</dbReference>
<dbReference type="Gene3D" id="2.40.30.20">
    <property type="match status" value="1"/>
</dbReference>
<sequence>MLQVGDGITSIHGLDEVMASELVEFEEGTIGIALNLESNNVGVVLIGDGLMIQEESSVTAIGRIAQIPMSKSYLGHVINALAKPIDGRGEISASEFQLIESPTPGIISRRYVHESLQTGLVTIDSMIPIGRGQRELIIGDRGLSLSMIYVSSFVSFSFVSRNLSTNSDSFFFS</sequence>
<comment type="caution">
    <text evidence="6">The sequence shown here is derived from an EMBL/GenBank/DDBJ whole genome shotgun (WGS) entry which is preliminary data.</text>
</comment>
<gene>
    <name evidence="6" type="ORF">ACH5RR_033856</name>
</gene>